<dbReference type="NCBIfam" id="TIGR01027">
    <property type="entry name" value="proB"/>
    <property type="match status" value="1"/>
</dbReference>
<dbReference type="GO" id="GO:0005829">
    <property type="term" value="C:cytosol"/>
    <property type="evidence" value="ECO:0007669"/>
    <property type="project" value="TreeGrafter"/>
</dbReference>
<dbReference type="InterPro" id="IPR036393">
    <property type="entry name" value="AceGlu_kinase-like_sf"/>
</dbReference>
<evidence type="ECO:0000256" key="4">
    <source>
        <dbReference type="ARBA" id="ARBA00022679"/>
    </source>
</evidence>
<evidence type="ECO:0000256" key="7">
    <source>
        <dbReference type="ARBA" id="ARBA00022840"/>
    </source>
</evidence>
<feature type="binding site" evidence="8">
    <location>
        <position position="57"/>
    </location>
    <ligand>
        <name>substrate</name>
    </ligand>
</feature>
<dbReference type="GO" id="GO:0004349">
    <property type="term" value="F:glutamate 5-kinase activity"/>
    <property type="evidence" value="ECO:0007669"/>
    <property type="project" value="UniProtKB-UniRule"/>
</dbReference>
<dbReference type="Proteomes" id="UP000178606">
    <property type="component" value="Unassembled WGS sequence"/>
</dbReference>
<keyword evidence="4 8" id="KW-0808">Transferase</keyword>
<dbReference type="CDD" id="cd21157">
    <property type="entry name" value="PUA_G5K"/>
    <property type="match status" value="1"/>
</dbReference>
<dbReference type="InterPro" id="IPR041739">
    <property type="entry name" value="G5K_ProB"/>
</dbReference>
<keyword evidence="6 8" id="KW-0418">Kinase</keyword>
<keyword evidence="7 8" id="KW-0067">ATP-binding</keyword>
<dbReference type="EMBL" id="MFKF01000439">
    <property type="protein sequence ID" value="OGG43298.1"/>
    <property type="molecule type" value="Genomic_DNA"/>
</dbReference>
<dbReference type="InterPro" id="IPR036974">
    <property type="entry name" value="PUA_sf"/>
</dbReference>
<dbReference type="Pfam" id="PF01472">
    <property type="entry name" value="PUA"/>
    <property type="match status" value="1"/>
</dbReference>
<comment type="pathway">
    <text evidence="8">Amino-acid biosynthesis; L-proline biosynthesis; L-glutamate 5-semialdehyde from L-glutamate: step 1/2.</text>
</comment>
<dbReference type="SUPFAM" id="SSF53633">
    <property type="entry name" value="Carbamate kinase-like"/>
    <property type="match status" value="1"/>
</dbReference>
<feature type="binding site" evidence="8">
    <location>
        <position position="17"/>
    </location>
    <ligand>
        <name>ATP</name>
        <dbReference type="ChEBI" id="CHEBI:30616"/>
    </ligand>
</feature>
<dbReference type="SMART" id="SM00359">
    <property type="entry name" value="PUA"/>
    <property type="match status" value="1"/>
</dbReference>
<dbReference type="InterPro" id="IPR011529">
    <property type="entry name" value="Glu_5kinase"/>
</dbReference>
<evidence type="ECO:0000313" key="10">
    <source>
        <dbReference type="EMBL" id="OGG43298.1"/>
    </source>
</evidence>
<evidence type="ECO:0000313" key="11">
    <source>
        <dbReference type="Proteomes" id="UP000178606"/>
    </source>
</evidence>
<dbReference type="GO" id="GO:0055129">
    <property type="term" value="P:L-proline biosynthetic process"/>
    <property type="evidence" value="ECO:0007669"/>
    <property type="project" value="UniProtKB-UniRule"/>
</dbReference>
<dbReference type="InterPro" id="IPR015947">
    <property type="entry name" value="PUA-like_sf"/>
</dbReference>
<dbReference type="GO" id="GO:0005524">
    <property type="term" value="F:ATP binding"/>
    <property type="evidence" value="ECO:0007669"/>
    <property type="project" value="UniProtKB-KW"/>
</dbReference>
<comment type="catalytic activity">
    <reaction evidence="8">
        <text>L-glutamate + ATP = L-glutamyl 5-phosphate + ADP</text>
        <dbReference type="Rhea" id="RHEA:14877"/>
        <dbReference type="ChEBI" id="CHEBI:29985"/>
        <dbReference type="ChEBI" id="CHEBI:30616"/>
        <dbReference type="ChEBI" id="CHEBI:58274"/>
        <dbReference type="ChEBI" id="CHEBI:456216"/>
        <dbReference type="EC" id="2.7.2.11"/>
    </reaction>
</comment>
<evidence type="ECO:0000256" key="5">
    <source>
        <dbReference type="ARBA" id="ARBA00022741"/>
    </source>
</evidence>
<comment type="subcellular location">
    <subcellularLocation>
        <location evidence="8">Cytoplasm</location>
    </subcellularLocation>
</comment>
<keyword evidence="5 8" id="KW-0547">Nucleotide-binding</keyword>
<reference evidence="10 11" key="1">
    <citation type="journal article" date="2016" name="Nat. Commun.">
        <title>Thousands of microbial genomes shed light on interconnected biogeochemical processes in an aquifer system.</title>
        <authorList>
            <person name="Anantharaman K."/>
            <person name="Brown C.T."/>
            <person name="Hug L.A."/>
            <person name="Sharon I."/>
            <person name="Castelle C.J."/>
            <person name="Probst A.J."/>
            <person name="Thomas B.C."/>
            <person name="Singh A."/>
            <person name="Wilkins M.J."/>
            <person name="Karaoz U."/>
            <person name="Brodie E.L."/>
            <person name="Williams K.H."/>
            <person name="Hubbard S.S."/>
            <person name="Banfield J.F."/>
        </authorList>
    </citation>
    <scope>NUCLEOTIDE SEQUENCE [LARGE SCALE GENOMIC DNA]</scope>
    <source>
        <strain evidence="11">RIFCSPLOWO2_12_FULL_64_10</strain>
    </source>
</reference>
<dbReference type="PIRSF" id="PIRSF000729">
    <property type="entry name" value="GK"/>
    <property type="match status" value="1"/>
</dbReference>
<dbReference type="FunFam" id="3.40.1160.10:FF:000018">
    <property type="entry name" value="Glutamate 5-kinase"/>
    <property type="match status" value="1"/>
</dbReference>
<evidence type="ECO:0000256" key="2">
    <source>
        <dbReference type="ARBA" id="ARBA00022605"/>
    </source>
</evidence>
<dbReference type="Pfam" id="PF00696">
    <property type="entry name" value="AA_kinase"/>
    <property type="match status" value="1"/>
</dbReference>
<gene>
    <name evidence="8" type="primary">proB</name>
    <name evidence="10" type="ORF">A3F84_21460</name>
</gene>
<dbReference type="InterPro" id="IPR001048">
    <property type="entry name" value="Asp/Glu/Uridylate_kinase"/>
</dbReference>
<feature type="binding site" evidence="8">
    <location>
        <position position="144"/>
    </location>
    <ligand>
        <name>substrate</name>
    </ligand>
</feature>
<dbReference type="PANTHER" id="PTHR43654:SF1">
    <property type="entry name" value="ISOPENTENYL PHOSPHATE KINASE"/>
    <property type="match status" value="1"/>
</dbReference>
<dbReference type="CDD" id="cd04242">
    <property type="entry name" value="AAK_G5K_ProB"/>
    <property type="match status" value="1"/>
</dbReference>
<evidence type="ECO:0000256" key="8">
    <source>
        <dbReference type="HAMAP-Rule" id="MF_00456"/>
    </source>
</evidence>
<dbReference type="PROSITE" id="PS00902">
    <property type="entry name" value="GLUTAMATE_5_KINASE"/>
    <property type="match status" value="1"/>
</dbReference>
<evidence type="ECO:0000259" key="9">
    <source>
        <dbReference type="SMART" id="SM00359"/>
    </source>
</evidence>
<protein>
    <recommendedName>
        <fullName evidence="8">Glutamate 5-kinase</fullName>
        <ecNumber evidence="8">2.7.2.11</ecNumber>
    </recommendedName>
    <alternativeName>
        <fullName evidence="8">Gamma-glutamyl kinase</fullName>
        <shortName evidence="8">GK</shortName>
    </alternativeName>
</protein>
<keyword evidence="3 8" id="KW-0641">Proline biosynthesis</keyword>
<dbReference type="UniPathway" id="UPA00098">
    <property type="reaction ID" value="UER00359"/>
</dbReference>
<dbReference type="PANTHER" id="PTHR43654">
    <property type="entry name" value="GLUTAMATE 5-KINASE"/>
    <property type="match status" value="1"/>
</dbReference>
<comment type="caution">
    <text evidence="8">Lacks conserved residue(s) required for the propagation of feature annotation.</text>
</comment>
<feature type="domain" description="PUA" evidence="9">
    <location>
        <begin position="286"/>
        <end position="359"/>
    </location>
</feature>
<dbReference type="HAMAP" id="MF_00456">
    <property type="entry name" value="ProB"/>
    <property type="match status" value="1"/>
</dbReference>
<comment type="function">
    <text evidence="8">Catalyzes the transfer of a phosphate group to glutamate to form L-glutamate 5-phosphate.</text>
</comment>
<dbReference type="PROSITE" id="PS50890">
    <property type="entry name" value="PUA"/>
    <property type="match status" value="1"/>
</dbReference>
<comment type="similarity">
    <text evidence="8">Belongs to the glutamate 5-kinase family.</text>
</comment>
<dbReference type="AlphaFoldDB" id="A0A1F6C2J0"/>
<proteinExistence type="inferred from homology"/>
<dbReference type="GO" id="GO:0003723">
    <property type="term" value="F:RNA binding"/>
    <property type="evidence" value="ECO:0007669"/>
    <property type="project" value="InterPro"/>
</dbReference>
<sequence>MSDRKTLFRNVKRLVVKLGTRVITVRDNALNAERIEGIADDVAALRGRGVEAAVVTSGAIGAGMGRLGLSARPKAIPELQAAAAVGQSLLMNAYKLAFRRRDLTVGQILLTADDLRDRARYVNARNTLEALFRFNAVPIVNENDSVAVDELLDIRVGDNDTLSAYVANLVRADLLVLFSDVDGLYSGDPRRDSDARLIPVVDRITPDLLALAGGSGSDVGVGGMRTKLRAAQIVTTAGGMMVIADGASVSLLDLLDGQETGTVFLPRPGRLTDRKRWIAFAPARKGAVVVDDGAARAIGQDGKSLLPSGIVEVRGTFDAGEIIDVRRGQETVARGLARYSSDEVEKIRGLKSSQIAPALGHPGDDEVIHRDDMVVL</sequence>
<dbReference type="Gene3D" id="2.30.130.10">
    <property type="entry name" value="PUA domain"/>
    <property type="match status" value="1"/>
</dbReference>
<dbReference type="InterPro" id="IPR001057">
    <property type="entry name" value="Glu/AcGlu_kinase"/>
</dbReference>
<evidence type="ECO:0000256" key="1">
    <source>
        <dbReference type="ARBA" id="ARBA00022490"/>
    </source>
</evidence>
<evidence type="ECO:0000256" key="3">
    <source>
        <dbReference type="ARBA" id="ARBA00022650"/>
    </source>
</evidence>
<accession>A0A1F6C2J0</accession>
<dbReference type="InterPro" id="IPR005715">
    <property type="entry name" value="Glu_5kinase/COase_Synthase"/>
</dbReference>
<feature type="binding site" evidence="8">
    <location>
        <position position="159"/>
    </location>
    <ligand>
        <name>substrate</name>
    </ligand>
</feature>
<dbReference type="Gene3D" id="3.40.1160.10">
    <property type="entry name" value="Acetylglutamate kinase-like"/>
    <property type="match status" value="1"/>
</dbReference>
<dbReference type="InterPro" id="IPR002478">
    <property type="entry name" value="PUA"/>
</dbReference>
<comment type="caution">
    <text evidence="10">The sequence shown here is derived from an EMBL/GenBank/DDBJ whole genome shotgun (WGS) entry which is preliminary data.</text>
</comment>
<evidence type="ECO:0000256" key="6">
    <source>
        <dbReference type="ARBA" id="ARBA00022777"/>
    </source>
</evidence>
<name>A0A1F6C2J0_HANXR</name>
<dbReference type="SUPFAM" id="SSF88697">
    <property type="entry name" value="PUA domain-like"/>
    <property type="match status" value="1"/>
</dbReference>
<organism evidence="10 11">
    <name type="scientific">Handelsmanbacteria sp. (strain RIFCSPLOWO2_12_FULL_64_10)</name>
    <dbReference type="NCBI Taxonomy" id="1817868"/>
    <lineage>
        <taxon>Bacteria</taxon>
        <taxon>Candidatus Handelsmaniibacteriota</taxon>
    </lineage>
</organism>
<dbReference type="EC" id="2.7.2.11" evidence="8"/>
<keyword evidence="2 8" id="KW-0028">Amino-acid biosynthesis</keyword>
<dbReference type="PRINTS" id="PR00474">
    <property type="entry name" value="GLU5KINASE"/>
</dbReference>
<feature type="binding site" evidence="8">
    <location>
        <begin position="179"/>
        <end position="180"/>
    </location>
    <ligand>
        <name>ATP</name>
        <dbReference type="ChEBI" id="CHEBI:30616"/>
    </ligand>
</feature>
<dbReference type="InterPro" id="IPR019797">
    <property type="entry name" value="Glutamate_5-kinase_CS"/>
</dbReference>
<keyword evidence="1 8" id="KW-0963">Cytoplasm</keyword>